<dbReference type="SUPFAM" id="SSF52972">
    <property type="entry name" value="ITPase-like"/>
    <property type="match status" value="1"/>
</dbReference>
<evidence type="ECO:0000313" key="2">
    <source>
        <dbReference type="EMBL" id="SHI94844.1"/>
    </source>
</evidence>
<evidence type="ECO:0000313" key="3">
    <source>
        <dbReference type="Proteomes" id="UP000184080"/>
    </source>
</evidence>
<keyword evidence="1" id="KW-0378">Hydrolase</keyword>
<keyword evidence="3" id="KW-1185">Reference proteome</keyword>
<accession>A0A1M6FAR8</accession>
<dbReference type="GO" id="GO:0047429">
    <property type="term" value="F:nucleoside triphosphate diphosphatase activity"/>
    <property type="evidence" value="ECO:0007669"/>
    <property type="project" value="InterPro"/>
</dbReference>
<dbReference type="RefSeq" id="WP_073005764.1">
    <property type="nucleotide sequence ID" value="NZ_FQZO01000002.1"/>
</dbReference>
<dbReference type="EMBL" id="FQZO01000002">
    <property type="protein sequence ID" value="SHI94844.1"/>
    <property type="molecule type" value="Genomic_DNA"/>
</dbReference>
<organism evidence="2 3">
    <name type="scientific">Clostridium amylolyticum</name>
    <dbReference type="NCBI Taxonomy" id="1121298"/>
    <lineage>
        <taxon>Bacteria</taxon>
        <taxon>Bacillati</taxon>
        <taxon>Bacillota</taxon>
        <taxon>Clostridia</taxon>
        <taxon>Eubacteriales</taxon>
        <taxon>Clostridiaceae</taxon>
        <taxon>Clostridium</taxon>
    </lineage>
</organism>
<reference evidence="2 3" key="1">
    <citation type="submission" date="2016-11" db="EMBL/GenBank/DDBJ databases">
        <authorList>
            <person name="Jaros S."/>
            <person name="Januszkiewicz K."/>
            <person name="Wedrychowicz H."/>
        </authorList>
    </citation>
    <scope>NUCLEOTIDE SEQUENCE [LARGE SCALE GENOMIC DNA]</scope>
    <source>
        <strain evidence="2 3">DSM 21864</strain>
    </source>
</reference>
<dbReference type="GO" id="GO:0009143">
    <property type="term" value="P:nucleoside triphosphate catabolic process"/>
    <property type="evidence" value="ECO:0007669"/>
    <property type="project" value="InterPro"/>
</dbReference>
<dbReference type="Proteomes" id="UP000184080">
    <property type="component" value="Unassembled WGS sequence"/>
</dbReference>
<dbReference type="Gene3D" id="3.90.950.10">
    <property type="match status" value="1"/>
</dbReference>
<dbReference type="InterPro" id="IPR029001">
    <property type="entry name" value="ITPase-like_fam"/>
</dbReference>
<dbReference type="STRING" id="1121298.SAMN05444401_1870"/>
<evidence type="ECO:0000256" key="1">
    <source>
        <dbReference type="ARBA" id="ARBA00022801"/>
    </source>
</evidence>
<dbReference type="InterPro" id="IPR002637">
    <property type="entry name" value="RdgB/HAM1"/>
</dbReference>
<gene>
    <name evidence="2" type="ORF">SAMN05444401_1870</name>
</gene>
<name>A0A1M6FAR8_9CLOT</name>
<protein>
    <submittedName>
        <fullName evidence="2">Inosine/xanthosine triphosphate pyrophosphatase, all-alpha NTP-PPase family</fullName>
    </submittedName>
</protein>
<proteinExistence type="predicted"/>
<dbReference type="Pfam" id="PF01725">
    <property type="entry name" value="Ham1p_like"/>
    <property type="match status" value="1"/>
</dbReference>
<sequence length="215" mass="24448">MKLLYGTGNDAKLKSMRAMLKGLNLDIVGLKDINAYVESVDEKGSSPLENAKIKATAYYKALRVPVFSCDSGLYIEGLPDNRQPATYVRRVNGKTLNDEEMIEYYTKIASEFGGEVKAQYKNAIYLILNDKDAYAYDDNSICESFIITSKVHPNRRKGFPLDSISLDIKTGKYYMDIQLNNNIDENKISDGFRSFFIKNISEISNKYYKFNNKGE</sequence>
<dbReference type="AlphaFoldDB" id="A0A1M6FAR8"/>